<dbReference type="Proteomes" id="UP000007800">
    <property type="component" value="Unassembled WGS sequence"/>
</dbReference>
<feature type="region of interest" description="Disordered" evidence="1">
    <location>
        <begin position="139"/>
        <end position="161"/>
    </location>
</feature>
<protein>
    <submittedName>
        <fullName evidence="2">Uncharacterized protein</fullName>
    </submittedName>
</protein>
<name>C5LBL5_PERM5</name>
<sequence>MAEEEETNARQAASVYELCMKLGHQLDDVRDRAVRALMTKTNTGLISPITVARVVEFPQLALHWLNDRHKKANMDLVKAFIRFYTGVVATCVAENTHIRERFISSGAIEFFEDFRGFEARYAEEIDAALSCLLSQTGPSSSGPIVQRPPKDPPLPPGHAAEQAKAARAQPSWLQLVSVSSADERRLFEASCRIKYSSVGRSKRIAALQEVRYVMVYDYPVEVFFSHQGLLVVEALLTALSDEIDREGVGEEEQDDLISRLIAESLNAVLFGLMKKLEHNEKLPLSPCVGSIHAVLLALVNTITRCSSTEPLTSLNETAKTALQVLTRGLEKDGKRYLTDLGLPREEVLKYLDLVADALARYFCPSEYYEASSSLRLVRCWSPPRLAVFDLCSELLVLSRDVLMQRKMNDRLTEHLISWSMDTQLYHHRAEAVEKLAALVLQGLSVRAYQDFRALQSSSELDVSSDRVKAAGLLKGMGVEPDEYHWGGDCYAAVELRYAMMDVPEAHRLAYERKLDVLLASRPPMEITGASSRTAELVYGQYGMTLRHAFVVGGHKLRGKVVEAMQSIIIAIDTRRQLALLPEGFVLNMLTIACSGVELSSFRPSLWSPFVLLLLQSDGLRELTLHSVRLLCAMVVHLGPNVLSRDILELGVVPYIIRPMVNSGTAYHFMLAGSLWLLGTAKAHARELRDVLVPLTHTGNVIVVRQLTWRVLGDYYSDELEERILGCALDEDSAVAVRMECLRIIAMNMTPVIAAEIAKKLPCIVKERGRVVDGAMREAAVEVMGAIEDGESLKILAAELTKMNLWSAVIDSGRFQSLRREIQTMQGEIVPVVAELDFSAPVRELLECFRPEHISSAACDVAIAIKSILTPSASTDSAVANTILGRISKALSEVITGLQSAGTPRERSSETYRFVATLTQLLGRIATMHPILSLEGEAPPFVRAFKMVWLASTSERKPPTELSSEELTAVLLDLLVTLIDVNRTLTAIPDLLARSGLLSLVLSLATRADVPTALLARCWKVMSAIIDAHVKSALILRSTGGEAVTTAVTRATVVFDLVTGALVCSDC</sequence>
<dbReference type="EMBL" id="GG680918">
    <property type="protein sequence ID" value="EER05836.1"/>
    <property type="molecule type" value="Genomic_DNA"/>
</dbReference>
<dbReference type="OMA" id="CEVEVRI"/>
<dbReference type="GeneID" id="9043266"/>
<accession>C5LBL5</accession>
<organism evidence="3">
    <name type="scientific">Perkinsus marinus (strain ATCC 50983 / TXsc)</name>
    <dbReference type="NCBI Taxonomy" id="423536"/>
    <lineage>
        <taxon>Eukaryota</taxon>
        <taxon>Sar</taxon>
        <taxon>Alveolata</taxon>
        <taxon>Perkinsozoa</taxon>
        <taxon>Perkinsea</taxon>
        <taxon>Perkinsida</taxon>
        <taxon>Perkinsidae</taxon>
        <taxon>Perkinsus</taxon>
    </lineage>
</organism>
<evidence type="ECO:0000313" key="2">
    <source>
        <dbReference type="EMBL" id="EER05836.1"/>
    </source>
</evidence>
<keyword evidence="3" id="KW-1185">Reference proteome</keyword>
<proteinExistence type="predicted"/>
<gene>
    <name evidence="2" type="ORF">Pmar_PMAR011887</name>
</gene>
<evidence type="ECO:0000256" key="1">
    <source>
        <dbReference type="SAM" id="MobiDB-lite"/>
    </source>
</evidence>
<reference evidence="2 3" key="1">
    <citation type="submission" date="2008-07" db="EMBL/GenBank/DDBJ databases">
        <authorList>
            <person name="El-Sayed N."/>
            <person name="Caler E."/>
            <person name="Inman J."/>
            <person name="Amedeo P."/>
            <person name="Hass B."/>
            <person name="Wortman J."/>
        </authorList>
    </citation>
    <scope>NUCLEOTIDE SEQUENCE [LARGE SCALE GENOMIC DNA]</scope>
    <source>
        <strain evidence="3">ATCC 50983 / TXsc</strain>
    </source>
</reference>
<dbReference type="AlphaFoldDB" id="C5LBL5"/>
<evidence type="ECO:0000313" key="3">
    <source>
        <dbReference type="Proteomes" id="UP000007800"/>
    </source>
</evidence>
<dbReference type="OrthoDB" id="428850at2759"/>
<dbReference type="InParanoid" id="C5LBL5"/>
<dbReference type="RefSeq" id="XP_002774020.1">
    <property type="nucleotide sequence ID" value="XM_002773974.1"/>
</dbReference>